<dbReference type="Proteomes" id="UP000514462">
    <property type="component" value="Chromosome"/>
</dbReference>
<dbReference type="EMBL" id="CP055904">
    <property type="protein sequence ID" value="QMR41753.1"/>
    <property type="molecule type" value="Genomic_DNA"/>
</dbReference>
<keyword evidence="1" id="KW-0813">Transport</keyword>
<dbReference type="Gene3D" id="3.40.50.300">
    <property type="entry name" value="P-loop containing nucleotide triphosphate hydrolases"/>
    <property type="match status" value="1"/>
</dbReference>
<dbReference type="AlphaFoldDB" id="A0AAP9QZW5"/>
<keyword evidence="4" id="KW-1278">Translocase</keyword>
<evidence type="ECO:0000313" key="8">
    <source>
        <dbReference type="Proteomes" id="UP000514462"/>
    </source>
</evidence>
<protein>
    <submittedName>
        <fullName evidence="7">ABC transporter ATP-binding protein</fullName>
    </submittedName>
</protein>
<feature type="domain" description="ABC transporter" evidence="6">
    <location>
        <begin position="9"/>
        <end position="240"/>
    </location>
</feature>
<keyword evidence="2" id="KW-0547">Nucleotide-binding</keyword>
<dbReference type="SUPFAM" id="SSF52540">
    <property type="entry name" value="P-loop containing nucleoside triphosphate hydrolases"/>
    <property type="match status" value="1"/>
</dbReference>
<dbReference type="GO" id="GO:0005524">
    <property type="term" value="F:ATP binding"/>
    <property type="evidence" value="ECO:0007669"/>
    <property type="project" value="UniProtKB-KW"/>
</dbReference>
<dbReference type="PROSITE" id="PS00211">
    <property type="entry name" value="ABC_TRANSPORTER_1"/>
    <property type="match status" value="1"/>
</dbReference>
<dbReference type="SMART" id="SM00382">
    <property type="entry name" value="AAA"/>
    <property type="match status" value="1"/>
</dbReference>
<evidence type="ECO:0000256" key="3">
    <source>
        <dbReference type="ARBA" id="ARBA00022840"/>
    </source>
</evidence>
<accession>A0AAP9QZW5</accession>
<evidence type="ECO:0000256" key="1">
    <source>
        <dbReference type="ARBA" id="ARBA00022448"/>
    </source>
</evidence>
<dbReference type="PANTHER" id="PTHR42794">
    <property type="entry name" value="HEMIN IMPORT ATP-BINDING PROTEIN HMUV"/>
    <property type="match status" value="1"/>
</dbReference>
<reference evidence="8" key="1">
    <citation type="submission" date="2020-06" db="EMBL/GenBank/DDBJ databases">
        <title>REHAB project genomes.</title>
        <authorList>
            <person name="Shaw L.P."/>
        </authorList>
    </citation>
    <scope>NUCLEOTIDE SEQUENCE [LARGE SCALE GENOMIC DNA]</scope>
    <source>
        <strain evidence="8">RHBSTW-00938</strain>
    </source>
</reference>
<evidence type="ECO:0000313" key="7">
    <source>
        <dbReference type="EMBL" id="QMR41753.1"/>
    </source>
</evidence>
<name>A0AAP9QZW5_KLEAE</name>
<dbReference type="RefSeq" id="WP_108418888.1">
    <property type="nucleotide sequence ID" value="NZ_CP055904.1"/>
</dbReference>
<evidence type="ECO:0000256" key="5">
    <source>
        <dbReference type="ARBA" id="ARBA00037066"/>
    </source>
</evidence>
<evidence type="ECO:0000256" key="2">
    <source>
        <dbReference type="ARBA" id="ARBA00022741"/>
    </source>
</evidence>
<dbReference type="InterPro" id="IPR027417">
    <property type="entry name" value="P-loop_NTPase"/>
</dbReference>
<evidence type="ECO:0000259" key="6">
    <source>
        <dbReference type="PROSITE" id="PS50893"/>
    </source>
</evidence>
<dbReference type="PANTHER" id="PTHR42794:SF1">
    <property type="entry name" value="HEMIN IMPORT ATP-BINDING PROTEIN HMUV"/>
    <property type="match status" value="1"/>
</dbReference>
<dbReference type="GO" id="GO:0016887">
    <property type="term" value="F:ATP hydrolysis activity"/>
    <property type="evidence" value="ECO:0007669"/>
    <property type="project" value="InterPro"/>
</dbReference>
<dbReference type="InterPro" id="IPR003593">
    <property type="entry name" value="AAA+_ATPase"/>
</dbReference>
<dbReference type="PROSITE" id="PS50893">
    <property type="entry name" value="ABC_TRANSPORTER_2"/>
    <property type="match status" value="1"/>
</dbReference>
<proteinExistence type="predicted"/>
<evidence type="ECO:0000256" key="4">
    <source>
        <dbReference type="ARBA" id="ARBA00022967"/>
    </source>
</evidence>
<gene>
    <name evidence="7" type="ORF">HV331_20675</name>
</gene>
<sequence>MLKSDTEILSIKGLSLTVKKGTVILDGIHFSLRAGEKLAVIGPNGSGKSSLLRAIIGEVNPDKGALYWQGGPLRQLSPQARARNIAFLSQNDIPDLRLTVEEYVQLGRLPYRESPSSAQGQRIVDSVISDTGLQLLRHRPLGNLSGGQRQRAALARALAQSPELLLLDEPTNHLDPLARSELLTLVKRTEVAVIAVLHDLAAAEAFADRILVIHQGKQVICDVPEAALHPSVSYPVFGMTSFRVAHPVSGKALRIFEVPHRA</sequence>
<comment type="function">
    <text evidence="5">Part of the ABC transporter complex HmuTUV involved in hemin import. Responsible for energy coupling to the transport system.</text>
</comment>
<dbReference type="Pfam" id="PF00005">
    <property type="entry name" value="ABC_tran"/>
    <property type="match status" value="1"/>
</dbReference>
<keyword evidence="3 7" id="KW-0067">ATP-binding</keyword>
<dbReference type="InterPro" id="IPR003439">
    <property type="entry name" value="ABC_transporter-like_ATP-bd"/>
</dbReference>
<organism evidence="7 8">
    <name type="scientific">Klebsiella aerogenes</name>
    <name type="common">Enterobacter aerogenes</name>
    <dbReference type="NCBI Taxonomy" id="548"/>
    <lineage>
        <taxon>Bacteria</taxon>
        <taxon>Pseudomonadati</taxon>
        <taxon>Pseudomonadota</taxon>
        <taxon>Gammaproteobacteria</taxon>
        <taxon>Enterobacterales</taxon>
        <taxon>Enterobacteriaceae</taxon>
        <taxon>Klebsiella/Raoultella group</taxon>
        <taxon>Klebsiella</taxon>
    </lineage>
</organism>
<dbReference type="InterPro" id="IPR017871">
    <property type="entry name" value="ABC_transporter-like_CS"/>
</dbReference>